<dbReference type="SUPFAM" id="SSF88874">
    <property type="entry name" value="Receptor-binding domain of short tail fibre protein gp12"/>
    <property type="match status" value="1"/>
</dbReference>
<evidence type="ECO:0000256" key="1">
    <source>
        <dbReference type="SAM" id="SignalP"/>
    </source>
</evidence>
<accession>A0A6N8THT1</accession>
<protein>
    <recommendedName>
        <fullName evidence="4">C1q domain-containing protein</fullName>
    </recommendedName>
</protein>
<dbReference type="InterPro" id="IPR008983">
    <property type="entry name" value="Tumour_necrosis_fac-like_dom"/>
</dbReference>
<keyword evidence="1" id="KW-0732">Signal</keyword>
<feature type="signal peptide" evidence="1">
    <location>
        <begin position="1"/>
        <end position="28"/>
    </location>
</feature>
<dbReference type="RefSeq" id="WP_160788008.1">
    <property type="nucleotide sequence ID" value="NZ_CP086614.1"/>
</dbReference>
<evidence type="ECO:0000313" key="3">
    <source>
        <dbReference type="Proteomes" id="UP000440304"/>
    </source>
</evidence>
<dbReference type="Gene3D" id="2.60.120.40">
    <property type="match status" value="1"/>
</dbReference>
<dbReference type="Proteomes" id="UP000440304">
    <property type="component" value="Unassembled WGS sequence"/>
</dbReference>
<organism evidence="2 3">
    <name type="scientific">Shinella zoogloeoides</name>
    <name type="common">Crabtreella saccharophila</name>
    <dbReference type="NCBI Taxonomy" id="352475"/>
    <lineage>
        <taxon>Bacteria</taxon>
        <taxon>Pseudomonadati</taxon>
        <taxon>Pseudomonadota</taxon>
        <taxon>Alphaproteobacteria</taxon>
        <taxon>Hyphomicrobiales</taxon>
        <taxon>Rhizobiaceae</taxon>
        <taxon>Shinella</taxon>
    </lineage>
</organism>
<proteinExistence type="predicted"/>
<dbReference type="AlphaFoldDB" id="A0A6N8THT1"/>
<evidence type="ECO:0000313" key="2">
    <source>
        <dbReference type="EMBL" id="MXO02823.1"/>
    </source>
</evidence>
<evidence type="ECO:0008006" key="4">
    <source>
        <dbReference type="Google" id="ProtNLM"/>
    </source>
</evidence>
<name>A0A6N8THT1_SHIZO</name>
<dbReference type="EMBL" id="WUML01000033">
    <property type="protein sequence ID" value="MXO02823.1"/>
    <property type="molecule type" value="Genomic_DNA"/>
</dbReference>
<sequence>MTWLHKPMLRRILMGAAAAFCMALPVQAEGIWSEYAFISSTLGVSDSRICIGEASRGDIGCPSFAPTISPTGRINASAGLTVDAVSLTTGGTTWGYLGSTASYIPNLNTNTISVSTINGVSVSALGGGASPTNVPAFSVYRSSNQTNITATDNVIQFDVKEFDNFNNFNTSNYRFTPTIAGNYLITLNTHCTAGNGGCYAGITKNGVIRNYGVKSAYSTVSVIVSMNGSTDYVQGIAYGGSPAETVAGTAPNSSRMTGSLLASGNGLISGTGVTALAGLTDVALSSPATGQVLTYNGTRWVNATPSATTVISGTTSMVSGWPDAIACRTNDSSHYLVFYNAYGYTSGIIGYRFIQDASAGAEYSVRFNNNGTYNSTINGSGYIDSCLNKPIAQLYAEGKAFNFIGNSGVGGGALGDRLTSGTLAVTANSGTAIVSLSTGGTTWGYLGSAGSYLPSLTSSKVSATTISTTAVQVVSATAPLTCDSDKAGTLRYNSTNTALELCTGTGWQMMGVGIPAGTISAFASTTCPTGWSEYTPARGRFLRGIDNGAGNDPSGTRVPGNVQEDVFKTHSVTISPAATASTGSGTGFIRGGDATGAGFNMTGTASGGAETRPKNVAVTYCQFNGTSNGWNNPLSGGSTVPGGSTGQIQYNTSGSFDGSAGLTYDNANSRLTTVNISATALTVNGVPITGSASGDRITSGTSSAIATPSGTIAVSGSLNVSGAVVGESFTVSTTVKMRNNPSATCVSGTLGAVTQINSKLYFCRM</sequence>
<reference evidence="2 3" key="1">
    <citation type="submission" date="2019-12" db="EMBL/GenBank/DDBJ databases">
        <title>Shinella granuli gen. nov., sp. nov., and proposal of the reclassification of Zoogloea ramigera ATCC 19623 as Shinella zoogloeoides sp. nov.</title>
        <authorList>
            <person name="Gao J."/>
        </authorList>
    </citation>
    <scope>NUCLEOTIDE SEQUENCE [LARGE SCALE GENOMIC DNA]</scope>
    <source>
        <strain evidence="2 3">DSM 287</strain>
    </source>
</reference>
<dbReference type="OrthoDB" id="9810174at2"/>
<gene>
    <name evidence="2" type="ORF">GR156_21175</name>
</gene>
<dbReference type="SUPFAM" id="SSF49842">
    <property type="entry name" value="TNF-like"/>
    <property type="match status" value="1"/>
</dbReference>
<comment type="caution">
    <text evidence="2">The sequence shown here is derived from an EMBL/GenBank/DDBJ whole genome shotgun (WGS) entry which is preliminary data.</text>
</comment>
<feature type="chain" id="PRO_5026888630" description="C1q domain-containing protein" evidence="1">
    <location>
        <begin position="29"/>
        <end position="765"/>
    </location>
</feature>